<comment type="caution">
    <text evidence="4">The sequence shown here is derived from an EMBL/GenBank/DDBJ whole genome shotgun (WGS) entry which is preliminary data.</text>
</comment>
<dbReference type="SUPFAM" id="SSF51905">
    <property type="entry name" value="FAD/NAD(P)-binding domain"/>
    <property type="match status" value="1"/>
</dbReference>
<dbReference type="RefSeq" id="WP_352556731.1">
    <property type="nucleotide sequence ID" value="NZ_JAMYQB010000003.1"/>
</dbReference>
<keyword evidence="1" id="KW-0560">Oxidoreductase</keyword>
<dbReference type="Proteomes" id="UP001433071">
    <property type="component" value="Unassembled WGS sequence"/>
</dbReference>
<accession>A0ABV1YV49</accession>
<evidence type="ECO:0000259" key="3">
    <source>
        <dbReference type="Pfam" id="PF01266"/>
    </source>
</evidence>
<dbReference type="PANTHER" id="PTHR13847">
    <property type="entry name" value="SARCOSINE DEHYDROGENASE-RELATED"/>
    <property type="match status" value="1"/>
</dbReference>
<organism evidence="4 5">
    <name type="scientific">Mesorhizobium caraganae</name>
    <dbReference type="NCBI Taxonomy" id="483206"/>
    <lineage>
        <taxon>Bacteria</taxon>
        <taxon>Pseudomonadati</taxon>
        <taxon>Pseudomonadota</taxon>
        <taxon>Alphaproteobacteria</taxon>
        <taxon>Hyphomicrobiales</taxon>
        <taxon>Phyllobacteriaceae</taxon>
        <taxon>Mesorhizobium</taxon>
    </lineage>
</organism>
<name>A0ABV1YV49_9HYPH</name>
<gene>
    <name evidence="4" type="ORF">NKI36_06145</name>
</gene>
<reference evidence="4 5" key="1">
    <citation type="journal article" date="2024" name="Proc. Natl. Acad. Sci. U.S.A.">
        <title>The evolutionary genomics of adaptation to stress in wild rhizobium bacteria.</title>
        <authorList>
            <person name="Kehlet-Delgado H."/>
            <person name="Montoya A.P."/>
            <person name="Jensen K.T."/>
            <person name="Wendlandt C.E."/>
            <person name="Dexheimer C."/>
            <person name="Roberts M."/>
            <person name="Torres Martinez L."/>
            <person name="Friesen M.L."/>
            <person name="Griffitts J.S."/>
            <person name="Porter S.S."/>
        </authorList>
    </citation>
    <scope>NUCLEOTIDE SEQUENCE [LARGE SCALE GENOMIC DNA]</scope>
    <source>
        <strain evidence="4 5">M0641</strain>
    </source>
</reference>
<dbReference type="Gene3D" id="3.50.50.60">
    <property type="entry name" value="FAD/NAD(P)-binding domain"/>
    <property type="match status" value="2"/>
</dbReference>
<dbReference type="PANTHER" id="PTHR13847:SF289">
    <property type="entry name" value="GLYCINE OXIDASE"/>
    <property type="match status" value="1"/>
</dbReference>
<protein>
    <submittedName>
        <fullName evidence="4">FAD-dependent oxidoreductase</fullName>
    </submittedName>
</protein>
<proteinExistence type="predicted"/>
<dbReference type="InterPro" id="IPR036188">
    <property type="entry name" value="FAD/NAD-bd_sf"/>
</dbReference>
<evidence type="ECO:0000313" key="5">
    <source>
        <dbReference type="Proteomes" id="UP001433071"/>
    </source>
</evidence>
<feature type="region of interest" description="Disordered" evidence="2">
    <location>
        <begin position="1"/>
        <end position="62"/>
    </location>
</feature>
<evidence type="ECO:0000256" key="2">
    <source>
        <dbReference type="SAM" id="MobiDB-lite"/>
    </source>
</evidence>
<evidence type="ECO:0000256" key="1">
    <source>
        <dbReference type="ARBA" id="ARBA00023002"/>
    </source>
</evidence>
<dbReference type="Pfam" id="PF01266">
    <property type="entry name" value="DAO"/>
    <property type="match status" value="1"/>
</dbReference>
<dbReference type="Gene3D" id="3.30.9.10">
    <property type="entry name" value="D-Amino Acid Oxidase, subunit A, domain 2"/>
    <property type="match status" value="1"/>
</dbReference>
<dbReference type="InterPro" id="IPR006076">
    <property type="entry name" value="FAD-dep_OxRdtase"/>
</dbReference>
<evidence type="ECO:0000313" key="4">
    <source>
        <dbReference type="EMBL" id="MER9403628.1"/>
    </source>
</evidence>
<feature type="domain" description="FAD dependent oxidoreductase" evidence="3">
    <location>
        <begin position="64"/>
        <end position="454"/>
    </location>
</feature>
<feature type="compositionally biased region" description="Polar residues" evidence="2">
    <location>
        <begin position="1"/>
        <end position="13"/>
    </location>
</feature>
<dbReference type="EMBL" id="JAMYQB010000003">
    <property type="protein sequence ID" value="MER9403628.1"/>
    <property type="molecule type" value="Genomic_DNA"/>
</dbReference>
<sequence>MRGSASVQGNSKSAEAGRRPLSALRAPQPFAGAPGVRRSESQATGFSSAARTTHQPRERGEGEDIAIVGGGIVGICAAALLAEAGRSVTIFDRTGICEETSSGNAAAFAFSDVLPMAHKGMMRQLPKWLADPLGPLSIPPAYLPKLLPWLFRFWRAGAPQHHEASLGAQAGMMRLAEAEWMGLLERSGTRPMLHEDGSLELYESEAEFQAGLSGWAARERFGIGFRHVEGDELARLQPGLSPRFIKGTFVPGWKTVADPKLLGKAVWAYAEGLGARFEKARIERVATNDGGATLTLADGTTRQARHLVIAAGAWSHLLAKNLGDIIPLETERGYNTTLPKTAFAVQRMLIFSGHGFVITPLDTGLRVGGAVELGGLDRPPNFARSKAMLEKAKQFLPGLDPSGGREWMGYRPSLPDSLPVIGTARTAPNVVYAFGHGHLGLTQAAASGRLIRDLVLGQTSPIDLTPFSPQRF</sequence>
<feature type="compositionally biased region" description="Polar residues" evidence="2">
    <location>
        <begin position="41"/>
        <end position="53"/>
    </location>
</feature>
<keyword evidence="5" id="KW-1185">Reference proteome</keyword>
<dbReference type="SUPFAM" id="SSF54373">
    <property type="entry name" value="FAD-linked reductases, C-terminal domain"/>
    <property type="match status" value="1"/>
</dbReference>